<comment type="caution">
    <text evidence="9">The sequence shown here is derived from an EMBL/GenBank/DDBJ whole genome shotgun (WGS) entry which is preliminary data.</text>
</comment>
<feature type="transmembrane region" description="Helical" evidence="7">
    <location>
        <begin position="289"/>
        <end position="308"/>
    </location>
</feature>
<keyword evidence="10" id="KW-1185">Reference proteome</keyword>
<evidence type="ECO:0000256" key="4">
    <source>
        <dbReference type="ARBA" id="ARBA00022692"/>
    </source>
</evidence>
<dbReference type="InterPro" id="IPR020846">
    <property type="entry name" value="MFS_dom"/>
</dbReference>
<dbReference type="SUPFAM" id="SSF103473">
    <property type="entry name" value="MFS general substrate transporter"/>
    <property type="match status" value="1"/>
</dbReference>
<dbReference type="AlphaFoldDB" id="A0A165QP02"/>
<protein>
    <submittedName>
        <fullName evidence="9">MFS transporter</fullName>
    </submittedName>
</protein>
<evidence type="ECO:0000256" key="5">
    <source>
        <dbReference type="ARBA" id="ARBA00022989"/>
    </source>
</evidence>
<keyword evidence="5 7" id="KW-1133">Transmembrane helix</keyword>
<sequence>MSGTVQLLRNGFVQAVMVSSLFSQLGIWIRNFAVLLFVMEATGGDAFAVSMISVAEYAPMFIFAFIGGVFADRWRPKSTMVRCECLSSLSVFLVFLMFEAGSWRVVFLATLCSSILSQFAQPSGMKLFKNHVREEDAQACMSLLQTLVSVFMVLGPILGTFAYQQFGIEASILATSVCFLSSAAALIFVPSDPKQPKSEADHPSSLFREMADGMSYVFLNKTLLQLSLCFLFVGLGVGLISPLSIFLVTEQLDLPAQALKWITIPYGLGEVIGGIVTFALAARIDPQRFLMIGLLVDGAGIVLTGLSTGLGLTMIAQFFIALLQPAIFVGNNALVIKHTEPGFIGRVTGIRTPLMTGAMLLMMSVAGILKNALSLSMVYALAGLCFFVGFLLILPLCRHKGKPEPSAA</sequence>
<dbReference type="Gene3D" id="1.20.1250.20">
    <property type="entry name" value="MFS general substrate transporter like domains"/>
    <property type="match status" value="2"/>
</dbReference>
<dbReference type="GO" id="GO:0022857">
    <property type="term" value="F:transmembrane transporter activity"/>
    <property type="evidence" value="ECO:0007669"/>
    <property type="project" value="InterPro"/>
</dbReference>
<feature type="domain" description="Major facilitator superfamily (MFS) profile" evidence="8">
    <location>
        <begin position="222"/>
        <end position="408"/>
    </location>
</feature>
<feature type="transmembrane region" description="Helical" evidence="7">
    <location>
        <begin position="314"/>
        <end position="336"/>
    </location>
</feature>
<evidence type="ECO:0000256" key="6">
    <source>
        <dbReference type="ARBA" id="ARBA00023136"/>
    </source>
</evidence>
<feature type="transmembrane region" description="Helical" evidence="7">
    <location>
        <begin position="348"/>
        <end position="369"/>
    </location>
</feature>
<keyword evidence="3" id="KW-1003">Cell membrane</keyword>
<dbReference type="OrthoDB" id="2942684at2"/>
<gene>
    <name evidence="9" type="ORF">AV654_25600</name>
</gene>
<evidence type="ECO:0000256" key="2">
    <source>
        <dbReference type="ARBA" id="ARBA00022448"/>
    </source>
</evidence>
<dbReference type="PROSITE" id="PS50850">
    <property type="entry name" value="MFS"/>
    <property type="match status" value="1"/>
</dbReference>
<feature type="transmembrane region" description="Helical" evidence="7">
    <location>
        <begin position="375"/>
        <end position="397"/>
    </location>
</feature>
<evidence type="ECO:0000313" key="10">
    <source>
        <dbReference type="Proteomes" id="UP000076563"/>
    </source>
</evidence>
<dbReference type="InterPro" id="IPR036259">
    <property type="entry name" value="MFS_trans_sf"/>
</dbReference>
<accession>A0A165QP02</accession>
<dbReference type="CDD" id="cd06173">
    <property type="entry name" value="MFS_MefA_like"/>
    <property type="match status" value="1"/>
</dbReference>
<keyword evidence="2" id="KW-0813">Transport</keyword>
<dbReference type="InterPro" id="IPR011701">
    <property type="entry name" value="MFS"/>
</dbReference>
<reference evidence="10" key="1">
    <citation type="submission" date="2016-01" db="EMBL/GenBank/DDBJ databases">
        <title>Draft genome of Chromobacterium sp. F49.</title>
        <authorList>
            <person name="Hong K.W."/>
        </authorList>
    </citation>
    <scope>NUCLEOTIDE SEQUENCE [LARGE SCALE GENOMIC DNA]</scope>
    <source>
        <strain evidence="10">M63</strain>
    </source>
</reference>
<dbReference type="STRING" id="1007103.GCA_000213315_04932"/>
<evidence type="ECO:0000256" key="7">
    <source>
        <dbReference type="SAM" id="Phobius"/>
    </source>
</evidence>
<feature type="transmembrane region" description="Helical" evidence="7">
    <location>
        <begin position="12"/>
        <end position="39"/>
    </location>
</feature>
<proteinExistence type="predicted"/>
<feature type="transmembrane region" description="Helical" evidence="7">
    <location>
        <begin position="261"/>
        <end position="282"/>
    </location>
</feature>
<dbReference type="eggNOG" id="COG2814">
    <property type="taxonomic scope" value="Bacteria"/>
</dbReference>
<dbReference type="RefSeq" id="WP_063184632.1">
    <property type="nucleotide sequence ID" value="NZ_LQRA01000070.1"/>
</dbReference>
<keyword evidence="6 7" id="KW-0472">Membrane</keyword>
<dbReference type="PANTHER" id="PTHR43266:SF8">
    <property type="entry name" value="MACROLIDE-EFFLUX PROTEIN"/>
    <property type="match status" value="1"/>
</dbReference>
<feature type="transmembrane region" description="Helical" evidence="7">
    <location>
        <begin position="223"/>
        <end position="249"/>
    </location>
</feature>
<evidence type="ECO:0000259" key="8">
    <source>
        <dbReference type="PROSITE" id="PS50850"/>
    </source>
</evidence>
<dbReference type="PANTHER" id="PTHR43266">
    <property type="entry name" value="MACROLIDE-EFFLUX PROTEIN"/>
    <property type="match status" value="1"/>
</dbReference>
<feature type="transmembrane region" description="Helical" evidence="7">
    <location>
        <begin position="170"/>
        <end position="189"/>
    </location>
</feature>
<evidence type="ECO:0000256" key="3">
    <source>
        <dbReference type="ARBA" id="ARBA00022475"/>
    </source>
</evidence>
<name>A0A165QP02_9BACL</name>
<organism evidence="9 10">
    <name type="scientific">Paenibacillus elgii</name>
    <dbReference type="NCBI Taxonomy" id="189691"/>
    <lineage>
        <taxon>Bacteria</taxon>
        <taxon>Bacillati</taxon>
        <taxon>Bacillota</taxon>
        <taxon>Bacilli</taxon>
        <taxon>Bacillales</taxon>
        <taxon>Paenibacillaceae</taxon>
        <taxon>Paenibacillus</taxon>
    </lineage>
</organism>
<comment type="subcellular location">
    <subcellularLocation>
        <location evidence="1">Cell membrane</location>
        <topology evidence="1">Multi-pass membrane protein</topology>
    </subcellularLocation>
</comment>
<dbReference type="Pfam" id="PF07690">
    <property type="entry name" value="MFS_1"/>
    <property type="match status" value="2"/>
</dbReference>
<keyword evidence="4 7" id="KW-0812">Transmembrane</keyword>
<feature type="transmembrane region" description="Helical" evidence="7">
    <location>
        <begin position="137"/>
        <end position="158"/>
    </location>
</feature>
<dbReference type="Proteomes" id="UP000076563">
    <property type="component" value="Unassembled WGS sequence"/>
</dbReference>
<feature type="transmembrane region" description="Helical" evidence="7">
    <location>
        <begin position="46"/>
        <end position="71"/>
    </location>
</feature>
<evidence type="ECO:0000256" key="1">
    <source>
        <dbReference type="ARBA" id="ARBA00004651"/>
    </source>
</evidence>
<dbReference type="EMBL" id="LQRA01000070">
    <property type="protein sequence ID" value="KZE75844.1"/>
    <property type="molecule type" value="Genomic_DNA"/>
</dbReference>
<evidence type="ECO:0000313" key="9">
    <source>
        <dbReference type="EMBL" id="KZE75844.1"/>
    </source>
</evidence>
<dbReference type="GO" id="GO:0005886">
    <property type="term" value="C:plasma membrane"/>
    <property type="evidence" value="ECO:0007669"/>
    <property type="project" value="UniProtKB-SubCell"/>
</dbReference>